<keyword evidence="2" id="KW-0418">Kinase</keyword>
<evidence type="ECO:0000313" key="2">
    <source>
        <dbReference type="EMBL" id="GLD56583.1"/>
    </source>
</evidence>
<accession>A0AAD3R5W3</accession>
<organism evidence="2 3">
    <name type="scientific">Lates japonicus</name>
    <name type="common">Japanese lates</name>
    <dbReference type="NCBI Taxonomy" id="270547"/>
    <lineage>
        <taxon>Eukaryota</taxon>
        <taxon>Metazoa</taxon>
        <taxon>Chordata</taxon>
        <taxon>Craniata</taxon>
        <taxon>Vertebrata</taxon>
        <taxon>Euteleostomi</taxon>
        <taxon>Actinopterygii</taxon>
        <taxon>Neopterygii</taxon>
        <taxon>Teleostei</taxon>
        <taxon>Neoteleostei</taxon>
        <taxon>Acanthomorphata</taxon>
        <taxon>Carangaria</taxon>
        <taxon>Carangaria incertae sedis</taxon>
        <taxon>Centropomidae</taxon>
        <taxon>Lates</taxon>
    </lineage>
</organism>
<name>A0AAD3R5W3_LATJO</name>
<comment type="caution">
    <text evidence="2">The sequence shown here is derived from an EMBL/GenBank/DDBJ whole genome shotgun (WGS) entry which is preliminary data.</text>
</comment>
<reference evidence="2" key="1">
    <citation type="submission" date="2022-08" db="EMBL/GenBank/DDBJ databases">
        <title>Genome sequencing of akame (Lates japonicus).</title>
        <authorList>
            <person name="Hashiguchi Y."/>
            <person name="Takahashi H."/>
        </authorList>
    </citation>
    <scope>NUCLEOTIDE SEQUENCE</scope>
    <source>
        <strain evidence="2">Kochi</strain>
    </source>
</reference>
<dbReference type="GO" id="GO:0016301">
    <property type="term" value="F:kinase activity"/>
    <property type="evidence" value="ECO:0007669"/>
    <property type="project" value="UniProtKB-KW"/>
</dbReference>
<keyword evidence="3" id="KW-1185">Reference proteome</keyword>
<dbReference type="EMBL" id="BRZM01000026">
    <property type="protein sequence ID" value="GLD56583.1"/>
    <property type="molecule type" value="Genomic_DNA"/>
</dbReference>
<evidence type="ECO:0000256" key="1">
    <source>
        <dbReference type="SAM" id="MobiDB-lite"/>
    </source>
</evidence>
<evidence type="ECO:0000313" key="3">
    <source>
        <dbReference type="Proteomes" id="UP001279410"/>
    </source>
</evidence>
<gene>
    <name evidence="2" type="ORF">AKAME5_000890500</name>
</gene>
<proteinExistence type="predicted"/>
<keyword evidence="2" id="KW-0808">Transferase</keyword>
<feature type="region of interest" description="Disordered" evidence="1">
    <location>
        <begin position="92"/>
        <end position="116"/>
    </location>
</feature>
<dbReference type="Proteomes" id="UP001279410">
    <property type="component" value="Unassembled WGS sequence"/>
</dbReference>
<dbReference type="AlphaFoldDB" id="A0AAD3R5W3"/>
<protein>
    <submittedName>
        <fullName evidence="2">Diacylglycerol kinase eta isoform X3</fullName>
    </submittedName>
</protein>
<sequence length="204" mass="22260">MPGGGRDKPSGAPRAFKRCAYEWCKPGSEAGCEILHLSLISVLFSPERTERSGTMEDVYHYTRSPAWEELEPEKGPASAAGIHAHVVGAVASSGAADESSDSEAEQEGPQKLIRKVSTSGQIRSKICVTLPVARQSVGQGMGAQVTHFSLAQDSCFLSWQFSRREEQSTEAKHRTIYRSLLAYFYKQEEMKTRKGTMDAGGGTK</sequence>